<organism evidence="1 2">
    <name type="scientific">Eumeta variegata</name>
    <name type="common">Bagworm moth</name>
    <name type="synonym">Eumeta japonica</name>
    <dbReference type="NCBI Taxonomy" id="151549"/>
    <lineage>
        <taxon>Eukaryota</taxon>
        <taxon>Metazoa</taxon>
        <taxon>Ecdysozoa</taxon>
        <taxon>Arthropoda</taxon>
        <taxon>Hexapoda</taxon>
        <taxon>Insecta</taxon>
        <taxon>Pterygota</taxon>
        <taxon>Neoptera</taxon>
        <taxon>Endopterygota</taxon>
        <taxon>Lepidoptera</taxon>
        <taxon>Glossata</taxon>
        <taxon>Ditrysia</taxon>
        <taxon>Tineoidea</taxon>
        <taxon>Psychidae</taxon>
        <taxon>Oiketicinae</taxon>
        <taxon>Eumeta</taxon>
    </lineage>
</organism>
<comment type="caution">
    <text evidence="1">The sequence shown here is derived from an EMBL/GenBank/DDBJ whole genome shotgun (WGS) entry which is preliminary data.</text>
</comment>
<dbReference type="EMBL" id="BGZK01004461">
    <property type="protein sequence ID" value="GBP09118.1"/>
    <property type="molecule type" value="Genomic_DNA"/>
</dbReference>
<feature type="non-terminal residue" evidence="1">
    <location>
        <position position="108"/>
    </location>
</feature>
<reference evidence="1 2" key="1">
    <citation type="journal article" date="2019" name="Commun. Biol.">
        <title>The bagworm genome reveals a unique fibroin gene that provides high tensile strength.</title>
        <authorList>
            <person name="Kono N."/>
            <person name="Nakamura H."/>
            <person name="Ohtoshi R."/>
            <person name="Tomita M."/>
            <person name="Numata K."/>
            <person name="Arakawa K."/>
        </authorList>
    </citation>
    <scope>NUCLEOTIDE SEQUENCE [LARGE SCALE GENOMIC DNA]</scope>
</reference>
<accession>A0A4C1T6L8</accession>
<feature type="non-terminal residue" evidence="1">
    <location>
        <position position="1"/>
    </location>
</feature>
<evidence type="ECO:0000313" key="2">
    <source>
        <dbReference type="Proteomes" id="UP000299102"/>
    </source>
</evidence>
<gene>
    <name evidence="1" type="ORF">EVAR_77957_1</name>
</gene>
<dbReference type="AlphaFoldDB" id="A0A4C1T6L8"/>
<keyword evidence="2" id="KW-1185">Reference proteome</keyword>
<proteinExistence type="predicted"/>
<sequence>PSVQYHNPISRITLGRSGSHIRRLTGILRSLRAPARARPSIYCAHHAHRSFMSLRSSLLLWETDPASCNDNRSVEDATAPPPCTVQDNCQEESLRFVWRRRSGGRGRI</sequence>
<protein>
    <submittedName>
        <fullName evidence="1">Uncharacterized protein</fullName>
    </submittedName>
</protein>
<name>A0A4C1T6L8_EUMVA</name>
<evidence type="ECO:0000313" key="1">
    <source>
        <dbReference type="EMBL" id="GBP09118.1"/>
    </source>
</evidence>
<dbReference type="Proteomes" id="UP000299102">
    <property type="component" value="Unassembled WGS sequence"/>
</dbReference>